<dbReference type="InterPro" id="IPR001206">
    <property type="entry name" value="Diacylglycerol_kinase_cat_dom"/>
</dbReference>
<dbReference type="FunFam" id="2.60.200.40:FF:000001">
    <property type="entry name" value="Diacylglycerol kinase"/>
    <property type="match status" value="1"/>
</dbReference>
<feature type="region of interest" description="Disordered" evidence="22">
    <location>
        <begin position="1"/>
        <end position="37"/>
    </location>
</feature>
<dbReference type="SUPFAM" id="SSF57889">
    <property type="entry name" value="Cysteine-rich domain"/>
    <property type="match status" value="2"/>
</dbReference>
<evidence type="ECO:0000256" key="11">
    <source>
        <dbReference type="ARBA" id="ARBA00022741"/>
    </source>
</evidence>
<dbReference type="SMART" id="SM00109">
    <property type="entry name" value="C1"/>
    <property type="match status" value="2"/>
</dbReference>
<dbReference type="InterPro" id="IPR000756">
    <property type="entry name" value="Diacylglycerol_kin_accessory"/>
</dbReference>
<dbReference type="Pfam" id="PF00130">
    <property type="entry name" value="C1_1"/>
    <property type="match status" value="2"/>
</dbReference>
<dbReference type="SUPFAM" id="SSF111331">
    <property type="entry name" value="NAD kinase/diacylglycerol kinase-like"/>
    <property type="match status" value="1"/>
</dbReference>
<evidence type="ECO:0000256" key="22">
    <source>
        <dbReference type="SAM" id="MobiDB-lite"/>
    </source>
</evidence>
<keyword evidence="16" id="KW-0443">Lipid metabolism</keyword>
<evidence type="ECO:0000256" key="13">
    <source>
        <dbReference type="ARBA" id="ARBA00022777"/>
    </source>
</evidence>
<dbReference type="Gene3D" id="2.60.200.40">
    <property type="match status" value="1"/>
</dbReference>
<evidence type="ECO:0000259" key="24">
    <source>
        <dbReference type="PROSITE" id="PS50081"/>
    </source>
</evidence>
<dbReference type="Pfam" id="PF22944">
    <property type="entry name" value="DGKD_4H"/>
    <property type="match status" value="1"/>
</dbReference>
<dbReference type="CDD" id="cd13274">
    <property type="entry name" value="PH_DGK_type2"/>
    <property type="match status" value="1"/>
</dbReference>
<dbReference type="Pfam" id="PF00609">
    <property type="entry name" value="DAGK_acc"/>
    <property type="match status" value="1"/>
</dbReference>
<evidence type="ECO:0000256" key="19">
    <source>
        <dbReference type="ARBA" id="ARBA00023411"/>
    </source>
</evidence>
<feature type="domain" description="DAGKc" evidence="25">
    <location>
        <begin position="307"/>
        <end position="442"/>
    </location>
</feature>
<comment type="caution">
    <text evidence="26">The sequence shown here is derived from an EMBL/GenBank/DDBJ whole genome shotgun (WGS) entry which is preliminary data.</text>
</comment>
<dbReference type="GO" id="GO:0005737">
    <property type="term" value="C:cytoplasm"/>
    <property type="evidence" value="ECO:0007669"/>
    <property type="project" value="UniProtKB-SubCell"/>
</dbReference>
<feature type="region of interest" description="Disordered" evidence="22">
    <location>
        <begin position="546"/>
        <end position="588"/>
    </location>
</feature>
<evidence type="ECO:0000256" key="17">
    <source>
        <dbReference type="ARBA" id="ARBA00023136"/>
    </source>
</evidence>
<evidence type="ECO:0000256" key="16">
    <source>
        <dbReference type="ARBA" id="ARBA00023098"/>
    </source>
</evidence>
<comment type="pathway">
    <text evidence="3">Lipid metabolism; glycerolipid metabolism.</text>
</comment>
<dbReference type="PANTHER" id="PTHR11255:SF30">
    <property type="entry name" value="DIACYLGLYCEROL KINASE DELTA"/>
    <property type="match status" value="1"/>
</dbReference>
<evidence type="ECO:0000256" key="5">
    <source>
        <dbReference type="ARBA" id="ARBA00022475"/>
    </source>
</evidence>
<dbReference type="InterPro" id="IPR016064">
    <property type="entry name" value="NAD/diacylglycerol_kinase_sf"/>
</dbReference>
<dbReference type="FunFam" id="3.30.60.20:FF:000002">
    <property type="entry name" value="Diacylglycerol kinase"/>
    <property type="match status" value="1"/>
</dbReference>
<dbReference type="InterPro" id="IPR002219">
    <property type="entry name" value="PKC_DAG/PE"/>
</dbReference>
<dbReference type="GO" id="GO:0008270">
    <property type="term" value="F:zinc ion binding"/>
    <property type="evidence" value="ECO:0007669"/>
    <property type="project" value="UniProtKB-KW"/>
</dbReference>
<dbReference type="SMART" id="SM00233">
    <property type="entry name" value="PH"/>
    <property type="match status" value="1"/>
</dbReference>
<keyword evidence="13 21" id="KW-0418">Kinase</keyword>
<keyword evidence="17" id="KW-0472">Membrane</keyword>
<keyword evidence="6" id="KW-0963">Cytoplasm</keyword>
<dbReference type="CDD" id="cd20893">
    <property type="entry name" value="C1_DGKdelta_rpt2"/>
    <property type="match status" value="1"/>
</dbReference>
<feature type="domain" description="Phorbol-ester/DAG-type" evidence="24">
    <location>
        <begin position="225"/>
        <end position="276"/>
    </location>
</feature>
<evidence type="ECO:0000256" key="10">
    <source>
        <dbReference type="ARBA" id="ARBA00022737"/>
    </source>
</evidence>
<evidence type="ECO:0000256" key="9">
    <source>
        <dbReference type="ARBA" id="ARBA00022723"/>
    </source>
</evidence>
<proteinExistence type="inferred from homology"/>
<dbReference type="EMBL" id="WNYA01000003">
    <property type="protein sequence ID" value="KAG8580717.1"/>
    <property type="molecule type" value="Genomic_DNA"/>
</dbReference>
<keyword evidence="7" id="KW-0597">Phosphoprotein</keyword>
<dbReference type="FunFam" id="2.30.29.30:FF:000060">
    <property type="entry name" value="Diacylglycerol kinase"/>
    <property type="match status" value="1"/>
</dbReference>
<keyword evidence="8 21" id="KW-0808">Transferase</keyword>
<evidence type="ECO:0000256" key="1">
    <source>
        <dbReference type="ARBA" id="ARBA00004236"/>
    </source>
</evidence>
<dbReference type="GO" id="GO:0005524">
    <property type="term" value="F:ATP binding"/>
    <property type="evidence" value="ECO:0007669"/>
    <property type="project" value="UniProtKB-KW"/>
</dbReference>
<evidence type="ECO:0000256" key="15">
    <source>
        <dbReference type="ARBA" id="ARBA00022840"/>
    </source>
</evidence>
<keyword evidence="12" id="KW-0863">Zinc-finger</keyword>
<evidence type="ECO:0000259" key="25">
    <source>
        <dbReference type="PROSITE" id="PS50146"/>
    </source>
</evidence>
<comment type="similarity">
    <text evidence="4 21">Belongs to the eukaryotic diacylglycerol kinase family.</text>
</comment>
<accession>A0AAV7C8F8</accession>
<evidence type="ECO:0000256" key="3">
    <source>
        <dbReference type="ARBA" id="ARBA00005175"/>
    </source>
</evidence>
<comment type="catalytic activity">
    <reaction evidence="19">
        <text>a 1,2-diacyl-sn-glycerol + ATP = a 1,2-diacyl-sn-glycero-3-phosphate + ADP + H(+)</text>
        <dbReference type="Rhea" id="RHEA:10272"/>
        <dbReference type="ChEBI" id="CHEBI:15378"/>
        <dbReference type="ChEBI" id="CHEBI:17815"/>
        <dbReference type="ChEBI" id="CHEBI:30616"/>
        <dbReference type="ChEBI" id="CHEBI:58608"/>
        <dbReference type="ChEBI" id="CHEBI:456216"/>
        <dbReference type="EC" id="2.7.1.107"/>
    </reaction>
    <physiologicalReaction direction="left-to-right" evidence="19">
        <dbReference type="Rhea" id="RHEA:10273"/>
    </physiologicalReaction>
</comment>
<dbReference type="Gene3D" id="3.30.60.20">
    <property type="match status" value="2"/>
</dbReference>
<dbReference type="InterPro" id="IPR001849">
    <property type="entry name" value="PH_domain"/>
</dbReference>
<organism evidence="26 27">
    <name type="scientific">Engystomops pustulosus</name>
    <name type="common">Tungara frog</name>
    <name type="synonym">Physalaemus pustulosus</name>
    <dbReference type="NCBI Taxonomy" id="76066"/>
    <lineage>
        <taxon>Eukaryota</taxon>
        <taxon>Metazoa</taxon>
        <taxon>Chordata</taxon>
        <taxon>Craniata</taxon>
        <taxon>Vertebrata</taxon>
        <taxon>Euteleostomi</taxon>
        <taxon>Amphibia</taxon>
        <taxon>Batrachia</taxon>
        <taxon>Anura</taxon>
        <taxon>Neobatrachia</taxon>
        <taxon>Hyloidea</taxon>
        <taxon>Leptodactylidae</taxon>
        <taxon>Leiuperinae</taxon>
        <taxon>Engystomops</taxon>
    </lineage>
</organism>
<evidence type="ECO:0000313" key="27">
    <source>
        <dbReference type="Proteomes" id="UP000824782"/>
    </source>
</evidence>
<comment type="subcellular location">
    <subcellularLocation>
        <location evidence="1">Cell membrane</location>
    </subcellularLocation>
    <subcellularLocation>
        <location evidence="2">Cytoplasm</location>
    </subcellularLocation>
</comment>
<dbReference type="EC" id="2.7.1.107" evidence="21"/>
<keyword evidence="5" id="KW-1003">Cell membrane</keyword>
<feature type="domain" description="PH" evidence="23">
    <location>
        <begin position="43"/>
        <end position="136"/>
    </location>
</feature>
<dbReference type="PROSITE" id="PS00479">
    <property type="entry name" value="ZF_DAG_PE_1"/>
    <property type="match status" value="1"/>
</dbReference>
<dbReference type="GO" id="GO:0046486">
    <property type="term" value="P:glycerolipid metabolic process"/>
    <property type="evidence" value="ECO:0007669"/>
    <property type="project" value="UniProtKB-ARBA"/>
</dbReference>
<dbReference type="GO" id="GO:0007200">
    <property type="term" value="P:phospholipase C-activating G protein-coupled receptor signaling pathway"/>
    <property type="evidence" value="ECO:0007669"/>
    <property type="project" value="InterPro"/>
</dbReference>
<evidence type="ECO:0000256" key="18">
    <source>
        <dbReference type="ARBA" id="ARBA00023371"/>
    </source>
</evidence>
<evidence type="ECO:0000256" key="7">
    <source>
        <dbReference type="ARBA" id="ARBA00022553"/>
    </source>
</evidence>
<dbReference type="Pfam" id="PF00169">
    <property type="entry name" value="PH"/>
    <property type="match status" value="1"/>
</dbReference>
<sequence length="1075" mass="119426">MAASLAATAPGVPAEESSDSEPEPEPQKLRRKVSTSGQIRRKAIVKEGHLQKQTSSFQRWRRRYFKLRGRTLYYAKTAKSIIFEEIDVTDASVAESSTKNLNNSFTVFTPFRKLILSADNRKDMEDWMAALKSVQNRELFESAQYSMDHFSGMHNWYACSHARPTYCNVCREALSGVTSHGLSCEVCKFKSHRRCAVRATNNCKWTTLASIGKDIIEDEDGVSMPHQWLEGNLPVSAKCTVCEKTCGSVLRLQDWQCLWCKAAVHSSCKELLPKKCPLGQCKVSVIPPTALNSIDSDGFWKATCPPSCTSPLLVFVNSKSGDNQGVKFLRRFKQLLNPAQVFDLMNGGPHLGLRLFQKFDTFRILVCGGDGSVGWVLSEIDALNLHKQCQLGVLPLGTGNDLARVLGWGSACDDDTQLPQILEKLERAGTKMLDRWSIMVYETKLPARPPDNSVSTDPSEDCEVQQILGYEDSVAAHLSQILSSDQHSVVISSAKVLCETVKDFVARVGKAYERMTESCEESETMAGKCNLLREKLDSLLNTLNEESQATSVLSQPPPTISEEGEESSETTACLPAISPSPGRQQTFRPREQLMLRANSLKKAIRQIIEQAEKDMRPGMSASLPVNSLMSRLLMNADSFSSEPDNLDCYTEKCVMNNYFGIGLDAKISLDFNNKRDEHPRKCRSRTKNRMWYGVLGTKELLQRTYKNLEQRVLLECDGVPIPLPSLQGIAVLNIPSYAGGTNFWGGNKEDDTFAAPSFDDKILEVVAVFGSMQMAVSRVIKLQHHRIAQCRTVKITVIGDEGIPVQVDGEAWIQPPGYIRIVHKNRSQTLTRDRAFESTLKSWEDKQKCELSRQTSTALSPTSLYPEALSEEEGAQVSRFGQAAGALIHSIKEIAVSHESMEQELAHAVNASSKSMEKVYSKNSEGLSCTHVMEMVTNVRALLNETELLLTGKMALLLDPPHKEQLMTSLSSTEQELRKLADIPWLCQNAEHGEEEGALDYSKLRRSSRFRLVNKFKKEKNTKNRETRSSTGPPGAGSDKSGSHEENPPWHPRAEPPSCQCGLGSVFTACVAQSG</sequence>
<dbReference type="InterPro" id="IPR054474">
    <property type="entry name" value="DGKD_4H"/>
</dbReference>
<keyword evidence="9" id="KW-0479">Metal-binding</keyword>
<evidence type="ECO:0000256" key="4">
    <source>
        <dbReference type="ARBA" id="ARBA00009280"/>
    </source>
</evidence>
<dbReference type="GO" id="GO:0004143">
    <property type="term" value="F:ATP-dependent diacylglycerol kinase activity"/>
    <property type="evidence" value="ECO:0007669"/>
    <property type="project" value="UniProtKB-EC"/>
</dbReference>
<evidence type="ECO:0000256" key="21">
    <source>
        <dbReference type="RuleBase" id="RU361128"/>
    </source>
</evidence>
<feature type="domain" description="Phorbol-ester/DAG-type" evidence="24">
    <location>
        <begin position="153"/>
        <end position="203"/>
    </location>
</feature>
<dbReference type="SUPFAM" id="SSF50729">
    <property type="entry name" value="PH domain-like"/>
    <property type="match status" value="1"/>
</dbReference>
<dbReference type="Pfam" id="PF00781">
    <property type="entry name" value="DAGK_cat"/>
    <property type="match status" value="1"/>
</dbReference>
<dbReference type="PROSITE" id="PS50081">
    <property type="entry name" value="ZF_DAG_PE_2"/>
    <property type="match status" value="2"/>
</dbReference>
<evidence type="ECO:0000256" key="6">
    <source>
        <dbReference type="ARBA" id="ARBA00022490"/>
    </source>
</evidence>
<dbReference type="Proteomes" id="UP000824782">
    <property type="component" value="Unassembled WGS sequence"/>
</dbReference>
<dbReference type="InterPro" id="IPR017438">
    <property type="entry name" value="ATP-NAD_kinase_N"/>
</dbReference>
<dbReference type="AlphaFoldDB" id="A0AAV7C8F8"/>
<dbReference type="SMART" id="SM00046">
    <property type="entry name" value="DAGKc"/>
    <property type="match status" value="1"/>
</dbReference>
<protein>
    <recommendedName>
        <fullName evidence="21">Diacylglycerol kinase</fullName>
        <shortName evidence="21">DAG kinase</shortName>
        <ecNumber evidence="21">2.7.1.107</ecNumber>
    </recommendedName>
</protein>
<keyword evidence="14" id="KW-0862">Zinc</keyword>
<keyword evidence="27" id="KW-1185">Reference proteome</keyword>
<dbReference type="FunFam" id="3.30.60.20:FF:000029">
    <property type="entry name" value="Diacylglycerol kinase"/>
    <property type="match status" value="1"/>
</dbReference>
<dbReference type="InterPro" id="IPR011993">
    <property type="entry name" value="PH-like_dom_sf"/>
</dbReference>
<dbReference type="InterPro" id="IPR037607">
    <property type="entry name" value="DGK"/>
</dbReference>
<feature type="compositionally biased region" description="Basic and acidic residues" evidence="22">
    <location>
        <begin position="1041"/>
        <end position="1054"/>
    </location>
</feature>
<dbReference type="GO" id="GO:0005886">
    <property type="term" value="C:plasma membrane"/>
    <property type="evidence" value="ECO:0007669"/>
    <property type="project" value="UniProtKB-SubCell"/>
</dbReference>
<dbReference type="Gene3D" id="2.30.29.30">
    <property type="entry name" value="Pleckstrin-homology domain (PH domain)/Phosphotyrosine-binding domain (PTB)"/>
    <property type="match status" value="1"/>
</dbReference>
<dbReference type="SMART" id="SM00045">
    <property type="entry name" value="DAGKa"/>
    <property type="match status" value="1"/>
</dbReference>
<dbReference type="PROSITE" id="PS50003">
    <property type="entry name" value="PH_DOMAIN"/>
    <property type="match status" value="1"/>
</dbReference>
<dbReference type="PROSITE" id="PS50146">
    <property type="entry name" value="DAGK"/>
    <property type="match status" value="1"/>
</dbReference>
<evidence type="ECO:0000256" key="8">
    <source>
        <dbReference type="ARBA" id="ARBA00022679"/>
    </source>
</evidence>
<dbReference type="InterPro" id="IPR046349">
    <property type="entry name" value="C1-like_sf"/>
</dbReference>
<feature type="compositionally biased region" description="Basic and acidic residues" evidence="22">
    <location>
        <begin position="1019"/>
        <end position="1028"/>
    </location>
</feature>
<keyword evidence="15 21" id="KW-0067">ATP-binding</keyword>
<evidence type="ECO:0000256" key="14">
    <source>
        <dbReference type="ARBA" id="ARBA00022833"/>
    </source>
</evidence>
<keyword evidence="10" id="KW-0677">Repeat</keyword>
<gene>
    <name evidence="26" type="ORF">GDO81_007397</name>
</gene>
<dbReference type="Gene3D" id="3.40.50.10330">
    <property type="entry name" value="Probable inorganic polyphosphate/atp-NAD kinase, domain 1"/>
    <property type="match status" value="1"/>
</dbReference>
<feature type="region of interest" description="Disordered" evidence="22">
    <location>
        <begin position="1015"/>
        <end position="1060"/>
    </location>
</feature>
<evidence type="ECO:0000256" key="2">
    <source>
        <dbReference type="ARBA" id="ARBA00004496"/>
    </source>
</evidence>
<reference evidence="26" key="1">
    <citation type="thesis" date="2020" institute="ProQuest LLC" country="789 East Eisenhower Parkway, Ann Arbor, MI, USA">
        <title>Comparative Genomics and Chromosome Evolution.</title>
        <authorList>
            <person name="Mudd A.B."/>
        </authorList>
    </citation>
    <scope>NUCLEOTIDE SEQUENCE</scope>
    <source>
        <strain evidence="26">237g6f4</strain>
        <tissue evidence="26">Blood</tissue>
    </source>
</reference>
<comment type="pathway">
    <text evidence="20">Glycerolipid metabolism.</text>
</comment>
<evidence type="ECO:0000313" key="26">
    <source>
        <dbReference type="EMBL" id="KAG8580717.1"/>
    </source>
</evidence>
<comment type="catalytic activity">
    <reaction evidence="18">
        <text>1,2-di-(9Z-octadecenoyl)-sn-glycerol + ATP = 1,2-di-(9Z-octadecenoyl)-sn-glycero-3-phosphate + ADP + H(+)</text>
        <dbReference type="Rhea" id="RHEA:40327"/>
        <dbReference type="ChEBI" id="CHEBI:15378"/>
        <dbReference type="ChEBI" id="CHEBI:30616"/>
        <dbReference type="ChEBI" id="CHEBI:52333"/>
        <dbReference type="ChEBI" id="CHEBI:74546"/>
        <dbReference type="ChEBI" id="CHEBI:456216"/>
    </reaction>
    <physiologicalReaction direction="left-to-right" evidence="18">
        <dbReference type="Rhea" id="RHEA:40328"/>
    </physiologicalReaction>
</comment>
<dbReference type="PANTHER" id="PTHR11255">
    <property type="entry name" value="DIACYLGLYCEROL KINASE"/>
    <property type="match status" value="1"/>
</dbReference>
<evidence type="ECO:0000256" key="12">
    <source>
        <dbReference type="ARBA" id="ARBA00022771"/>
    </source>
</evidence>
<name>A0AAV7C8F8_ENGPU</name>
<dbReference type="FunFam" id="3.40.50.10330:FF:000001">
    <property type="entry name" value="Diacylglycerol kinase"/>
    <property type="match status" value="1"/>
</dbReference>
<evidence type="ECO:0000256" key="20">
    <source>
        <dbReference type="ARBA" id="ARBA00060536"/>
    </source>
</evidence>
<evidence type="ECO:0000259" key="23">
    <source>
        <dbReference type="PROSITE" id="PS50003"/>
    </source>
</evidence>
<keyword evidence="11 21" id="KW-0547">Nucleotide-binding</keyword>
<dbReference type="InterPro" id="IPR047477">
    <property type="entry name" value="C1_DGKdelta_rpt2"/>
</dbReference>